<evidence type="ECO:0000313" key="10">
    <source>
        <dbReference type="Proteomes" id="UP001165287"/>
    </source>
</evidence>
<dbReference type="InterPro" id="IPR041710">
    <property type="entry name" value="HPS/KGPDC"/>
</dbReference>
<evidence type="ECO:0000313" key="9">
    <source>
        <dbReference type="EMBL" id="MBZ5752387.1"/>
    </source>
</evidence>
<evidence type="ECO:0000256" key="6">
    <source>
        <dbReference type="ARBA" id="ARBA00023239"/>
    </source>
</evidence>
<evidence type="ECO:0000256" key="2">
    <source>
        <dbReference type="ARBA" id="ARBA00005014"/>
    </source>
</evidence>
<comment type="pathway">
    <text evidence="2">One-carbon metabolism; formaldehyde assimilation via RuMP pathway; D-fructose 6-phosphate from D-ribulose 5-phosphate and formaldehyde: step 1/2.</text>
</comment>
<dbReference type="PANTHER" id="PTHR35039">
    <property type="entry name" value="3-KETO-L-GULONATE-6-PHOSPHATE DECARBOXYLASE SGBH-RELATED"/>
    <property type="match status" value="1"/>
</dbReference>
<sequence length="204" mass="22567">MKTQLALDRLTIEDAIRLARKTEKYIDLIEVGTSLIKEFGMTSISRLKEAFPDKEIVGDIKTIDNAIYEFDLCFNAGSDIATVMGVSPLPTIEACLNSAAKHGKLAMIDLLNTSPTQRDALLKYKDAIFCDHISKDEQEMSGKKKSIDRVNYDPSLKWAVAGGITVDSIKRMIEPRPHILIVGSAITNAEQPEKVAEAFRKIIG</sequence>
<dbReference type="Pfam" id="PF00215">
    <property type="entry name" value="OMPdecase"/>
    <property type="match status" value="1"/>
</dbReference>
<keyword evidence="5" id="KW-0554">One-carbon metabolism</keyword>
<evidence type="ECO:0000256" key="5">
    <source>
        <dbReference type="ARBA" id="ARBA00022563"/>
    </source>
</evidence>
<dbReference type="NCBIfam" id="TIGR03128">
    <property type="entry name" value="RuMP_HxlA"/>
    <property type="match status" value="1"/>
</dbReference>
<dbReference type="EC" id="4.1.2.43" evidence="4"/>
<keyword evidence="6 9" id="KW-0456">Lyase</keyword>
<dbReference type="InterPro" id="IPR013785">
    <property type="entry name" value="Aldolase_TIM"/>
</dbReference>
<name>A0ABS7UWK8_9BACI</name>
<comment type="caution">
    <text evidence="9">The sequence shown here is derived from an EMBL/GenBank/DDBJ whole genome shotgun (WGS) entry which is preliminary data.</text>
</comment>
<evidence type="ECO:0000256" key="4">
    <source>
        <dbReference type="ARBA" id="ARBA00012890"/>
    </source>
</evidence>
<evidence type="ECO:0000256" key="3">
    <source>
        <dbReference type="ARBA" id="ARBA00006350"/>
    </source>
</evidence>
<protein>
    <recommendedName>
        <fullName evidence="4">3-hexulose-6-phosphate synthase</fullName>
        <ecNumber evidence="4">4.1.2.43</ecNumber>
    </recommendedName>
</protein>
<dbReference type="InterPro" id="IPR001754">
    <property type="entry name" value="OMPdeCOase_dom"/>
</dbReference>
<dbReference type="SUPFAM" id="SSF51366">
    <property type="entry name" value="Ribulose-phoshate binding barrel"/>
    <property type="match status" value="1"/>
</dbReference>
<comment type="similarity">
    <text evidence="3">Belongs to the HPS/KGPDC family. HPS subfamily.</text>
</comment>
<evidence type="ECO:0000256" key="1">
    <source>
        <dbReference type="ARBA" id="ARBA00000718"/>
    </source>
</evidence>
<dbReference type="SMART" id="SM00934">
    <property type="entry name" value="OMPdecase"/>
    <property type="match status" value="1"/>
</dbReference>
<dbReference type="Proteomes" id="UP001165287">
    <property type="component" value="Unassembled WGS sequence"/>
</dbReference>
<keyword evidence="10" id="KW-1185">Reference proteome</keyword>
<evidence type="ECO:0000259" key="8">
    <source>
        <dbReference type="SMART" id="SM00934"/>
    </source>
</evidence>
<evidence type="ECO:0000256" key="7">
    <source>
        <dbReference type="ARBA" id="ARBA00023277"/>
    </source>
</evidence>
<dbReference type="Gene3D" id="3.20.20.70">
    <property type="entry name" value="Aldolase class I"/>
    <property type="match status" value="1"/>
</dbReference>
<dbReference type="EMBL" id="JAIQUM010000054">
    <property type="protein sequence ID" value="MBZ5752387.1"/>
    <property type="molecule type" value="Genomic_DNA"/>
</dbReference>
<reference evidence="9" key="1">
    <citation type="submission" date="2024-05" db="EMBL/GenBank/DDBJ databases">
        <title>Metabacillus sp. nov., isolated from the rhizosphere soil of tomato plants.</title>
        <authorList>
            <person name="Ma R."/>
        </authorList>
    </citation>
    <scope>NUCLEOTIDE SEQUENCE</scope>
    <source>
        <strain evidence="9">DBTR6</strain>
    </source>
</reference>
<dbReference type="CDD" id="cd04726">
    <property type="entry name" value="KGPDC_HPS"/>
    <property type="match status" value="1"/>
</dbReference>
<comment type="catalytic activity">
    <reaction evidence="1">
        <text>D-ribulose 5-phosphate + formaldehyde = D-arabino-hex-3-ulose 6-phosphate</text>
        <dbReference type="Rhea" id="RHEA:25201"/>
        <dbReference type="ChEBI" id="CHEBI:16842"/>
        <dbReference type="ChEBI" id="CHEBI:58121"/>
        <dbReference type="ChEBI" id="CHEBI:58542"/>
        <dbReference type="EC" id="4.1.2.43"/>
    </reaction>
</comment>
<dbReference type="RefSeq" id="WP_224140843.1">
    <property type="nucleotide sequence ID" value="NZ_JAIQUM010000054.1"/>
</dbReference>
<dbReference type="InterPro" id="IPR017553">
    <property type="entry name" value="3-hexulose-6-phosphate_synth"/>
</dbReference>
<feature type="domain" description="Orotidine 5'-phosphate decarboxylase" evidence="8">
    <location>
        <begin position="2"/>
        <end position="199"/>
    </location>
</feature>
<keyword evidence="7" id="KW-0119">Carbohydrate metabolism</keyword>
<dbReference type="GO" id="GO:0004590">
    <property type="term" value="F:orotidine-5'-phosphate decarboxylase activity"/>
    <property type="evidence" value="ECO:0007669"/>
    <property type="project" value="UniProtKB-EC"/>
</dbReference>
<accession>A0ABS7UWK8</accession>
<proteinExistence type="inferred from homology"/>
<organism evidence="9 10">
    <name type="scientific">Metabacillus rhizolycopersici</name>
    <dbReference type="NCBI Taxonomy" id="2875709"/>
    <lineage>
        <taxon>Bacteria</taxon>
        <taxon>Bacillati</taxon>
        <taxon>Bacillota</taxon>
        <taxon>Bacilli</taxon>
        <taxon>Bacillales</taxon>
        <taxon>Bacillaceae</taxon>
        <taxon>Metabacillus</taxon>
    </lineage>
</organism>
<gene>
    <name evidence="9" type="ORF">K9V48_19555</name>
</gene>
<dbReference type="InterPro" id="IPR011060">
    <property type="entry name" value="RibuloseP-bd_barrel"/>
</dbReference>
<dbReference type="PANTHER" id="PTHR35039:SF3">
    <property type="entry name" value="3-KETO-L-GULONATE-6-PHOSPHATE DECARBOXYLASE SGBH-RELATED"/>
    <property type="match status" value="1"/>
</dbReference>